<evidence type="ECO:0000259" key="2">
    <source>
        <dbReference type="Pfam" id="PF03457"/>
    </source>
</evidence>
<dbReference type="PANTHER" id="PTHR33418:SF1">
    <property type="entry name" value="HELICASE-ASSOCIATED DOMAIN-CONTAINING PROTEIN"/>
    <property type="match status" value="1"/>
</dbReference>
<sequence>MRRIIWQGRSHKKRGRGIERMPLYTLGELQQMAQEWVALEYQQTPDAGLRDPFRPHVELSPNDMYAAQVARSGYRPVPLPPAQNRFFLLQKWVTPGKGGFMIDYRTYQPAAISPAPQAKPNPTTITTSRDHHYPCTSGPLHQPQPHERPAPNHTTPQTPIPKRSPHPQANTPIPRPTPHPPSDHHGICLSGIEACARYVKETGAEQLRAPYDYVTPDDWSPAGFPLGTWLATQRKTYKAGGLDVERVAELDALGMVWSHQDVAFEEGLAAAREWASEHGHFLPPVTAVWNDYPVGNWAKNQRAAAKLADEVEARRAAGLPVESAAGALTQERREALEEIDPGWSPAWDVGWQRCFRLTQAHVAGGGSLPTAVGEVVVQGEDLGRWVTAQRYGFEELQPAQQWLLANVLGLEAAGDEERPVKRTQDHKWMLNLAAARQYQAREGHLNVPRKHVEELSVEEAGPAASGRETTPEGMVPVALGMWVANVRRRATKLTAERRGDLDQLGMRW</sequence>
<evidence type="ECO:0000313" key="4">
    <source>
        <dbReference type="Proteomes" id="UP001237105"/>
    </source>
</evidence>
<feature type="domain" description="Helicase-associated" evidence="2">
    <location>
        <begin position="260"/>
        <end position="340"/>
    </location>
</feature>
<proteinExistence type="predicted"/>
<evidence type="ECO:0000313" key="3">
    <source>
        <dbReference type="EMBL" id="MDI3424239.1"/>
    </source>
</evidence>
<keyword evidence="4" id="KW-1185">Reference proteome</keyword>
<organism evidence="3 4">
    <name type="scientific">Streptomyces luteolus</name>
    <dbReference type="NCBI Taxonomy" id="3043615"/>
    <lineage>
        <taxon>Bacteria</taxon>
        <taxon>Bacillati</taxon>
        <taxon>Actinomycetota</taxon>
        <taxon>Actinomycetes</taxon>
        <taxon>Kitasatosporales</taxon>
        <taxon>Streptomycetaceae</taxon>
        <taxon>Streptomyces</taxon>
    </lineage>
</organism>
<reference evidence="3 4" key="1">
    <citation type="submission" date="2023-05" db="EMBL/GenBank/DDBJ databases">
        <title>Draft genome sequence of Streptomyces sp. B-S-A12 isolated from a cave soil in Thailand.</title>
        <authorList>
            <person name="Chamroensaksri N."/>
            <person name="Muangham S."/>
        </authorList>
    </citation>
    <scope>NUCLEOTIDE SEQUENCE [LARGE SCALE GENOMIC DNA]</scope>
    <source>
        <strain evidence="3 4">B-S-A12</strain>
    </source>
</reference>
<gene>
    <name evidence="3" type="ORF">QIT00_37940</name>
</gene>
<feature type="domain" description="Helicase-associated" evidence="2">
    <location>
        <begin position="191"/>
        <end position="255"/>
    </location>
</feature>
<dbReference type="RefSeq" id="WP_282540062.1">
    <property type="nucleotide sequence ID" value="NZ_JASCIS010000081.1"/>
</dbReference>
<name>A0ABT6TB50_9ACTN</name>
<feature type="region of interest" description="Disordered" evidence="1">
    <location>
        <begin position="112"/>
        <end position="186"/>
    </location>
</feature>
<dbReference type="EMBL" id="JASCIS010000081">
    <property type="protein sequence ID" value="MDI3424239.1"/>
    <property type="molecule type" value="Genomic_DNA"/>
</dbReference>
<feature type="domain" description="Helicase-associated" evidence="2">
    <location>
        <begin position="424"/>
        <end position="506"/>
    </location>
</feature>
<dbReference type="InterPro" id="IPR005114">
    <property type="entry name" value="Helicase_assoc"/>
</dbReference>
<dbReference type="Gene3D" id="6.10.140.530">
    <property type="match status" value="3"/>
</dbReference>
<dbReference type="Proteomes" id="UP001237105">
    <property type="component" value="Unassembled WGS sequence"/>
</dbReference>
<comment type="caution">
    <text evidence="3">The sequence shown here is derived from an EMBL/GenBank/DDBJ whole genome shotgun (WGS) entry which is preliminary data.</text>
</comment>
<dbReference type="PANTHER" id="PTHR33418">
    <property type="entry name" value="HELICASE-ASSOCIATED"/>
    <property type="match status" value="1"/>
</dbReference>
<dbReference type="Pfam" id="PF03457">
    <property type="entry name" value="HA"/>
    <property type="match status" value="3"/>
</dbReference>
<accession>A0ABT6TB50</accession>
<evidence type="ECO:0000256" key="1">
    <source>
        <dbReference type="SAM" id="MobiDB-lite"/>
    </source>
</evidence>
<protein>
    <submittedName>
        <fullName evidence="3">Helicase associated domain-containing protein</fullName>
    </submittedName>
</protein>